<sequence length="229" mass="26943">MKEQNPGVKWFNMVFYPQNKIARAVRYEDGVLPRLREQKVTFFTPWGPRYSWESRGAAIEGGDKEIEVLNFLSVLFTEWQQNMPNKSFRWVFLGADLYGTRINNLPREVVANYFVSLAGCLARILPTAEFRLWSQFNDVAEGYRRRIRENFDDFVDYDLLLRANQTAKAMGKGGDPKEYLVERLAEAMLIEETLRPIKISCVSRRKDDKVDWELPRLYFLPERLCAPWL</sequence>
<reference evidence="2" key="1">
    <citation type="submission" date="2017-09" db="EMBL/GenBank/DDBJ databases">
        <title>Depth-based differentiation of microbial function through sediment-hosted aquifers and enrichment of novel symbionts in the deep terrestrial subsurface.</title>
        <authorList>
            <person name="Probst A.J."/>
            <person name="Ladd B."/>
            <person name="Jarett J.K."/>
            <person name="Geller-Mcgrath D.E."/>
            <person name="Sieber C.M.K."/>
            <person name="Emerson J.B."/>
            <person name="Anantharaman K."/>
            <person name="Thomas B.C."/>
            <person name="Malmstrom R."/>
            <person name="Stieglmeier M."/>
            <person name="Klingl A."/>
            <person name="Woyke T."/>
            <person name="Ryan C.M."/>
            <person name="Banfield J.F."/>
        </authorList>
    </citation>
    <scope>NUCLEOTIDE SEQUENCE [LARGE SCALE GENOMIC DNA]</scope>
</reference>
<protein>
    <submittedName>
        <fullName evidence="1">Uncharacterized protein</fullName>
    </submittedName>
</protein>
<dbReference type="Proteomes" id="UP000229390">
    <property type="component" value="Unassembled WGS sequence"/>
</dbReference>
<gene>
    <name evidence="1" type="ORF">COT34_00950</name>
</gene>
<comment type="caution">
    <text evidence="1">The sequence shown here is derived from an EMBL/GenBank/DDBJ whole genome shotgun (WGS) entry which is preliminary data.</text>
</comment>
<organism evidence="1 2">
    <name type="scientific">Candidatus Nealsonbacteria bacterium CG08_land_8_20_14_0_20_43_11</name>
    <dbReference type="NCBI Taxonomy" id="1974706"/>
    <lineage>
        <taxon>Bacteria</taxon>
        <taxon>Candidatus Nealsoniibacteriota</taxon>
    </lineage>
</organism>
<dbReference type="EMBL" id="PEYE01000018">
    <property type="protein sequence ID" value="PIS38956.1"/>
    <property type="molecule type" value="Genomic_DNA"/>
</dbReference>
<name>A0A2M6T1I1_9BACT</name>
<dbReference type="AlphaFoldDB" id="A0A2M6T1I1"/>
<evidence type="ECO:0000313" key="1">
    <source>
        <dbReference type="EMBL" id="PIS38956.1"/>
    </source>
</evidence>
<accession>A0A2M6T1I1</accession>
<evidence type="ECO:0000313" key="2">
    <source>
        <dbReference type="Proteomes" id="UP000229390"/>
    </source>
</evidence>
<proteinExistence type="predicted"/>